<dbReference type="SUPFAM" id="SSF55961">
    <property type="entry name" value="Bet v1-like"/>
    <property type="match status" value="1"/>
</dbReference>
<dbReference type="EMBL" id="CP066701">
    <property type="protein sequence ID" value="QQX27105.1"/>
    <property type="molecule type" value="Genomic_DNA"/>
</dbReference>
<evidence type="ECO:0000256" key="1">
    <source>
        <dbReference type="ARBA" id="ARBA00006817"/>
    </source>
</evidence>
<evidence type="ECO:0000313" key="3">
    <source>
        <dbReference type="EMBL" id="QQX27105.1"/>
    </source>
</evidence>
<dbReference type="CDD" id="cd07814">
    <property type="entry name" value="SRPBCC_CalC_Aha1-like"/>
    <property type="match status" value="1"/>
</dbReference>
<comment type="similarity">
    <text evidence="1">Belongs to the AHA1 family.</text>
</comment>
<dbReference type="Gene3D" id="3.30.530.20">
    <property type="match status" value="1"/>
</dbReference>
<dbReference type="RefSeq" id="WP_107921041.1">
    <property type="nucleotide sequence ID" value="NZ_CP066701.1"/>
</dbReference>
<sequence length="183" mass="20790">MSLVYPYDIESYIKGKERLVIEKERKALAWYREIGNMPETEHSTYIKVEKEKLYEILSSSEGWNAWFTDDTSLTLNSDGTGDIRLGWSDFGSRKENVEDGGKILEAIPNKSFVFQWSPGESITTVSIKLEKYKDGTLVRLRETGYSSSEKDLAAYLGCAVGWGEALTLLKVYLEYGIVCKQDL</sequence>
<evidence type="ECO:0000313" key="4">
    <source>
        <dbReference type="Proteomes" id="UP000595512"/>
    </source>
</evidence>
<dbReference type="Proteomes" id="UP000595512">
    <property type="component" value="Chromosome"/>
</dbReference>
<name>A0AB37HJT4_9BACI</name>
<dbReference type="InterPro" id="IPR023393">
    <property type="entry name" value="START-like_dom_sf"/>
</dbReference>
<reference evidence="3 4" key="1">
    <citation type="submission" date="2020-12" db="EMBL/GenBank/DDBJ databases">
        <title>Taxonomic evaluation of the Bacillus sporothermodurans group of bacteria based on whole genome sequences.</title>
        <authorList>
            <person name="Fiedler G."/>
            <person name="Herbstmann A.-D."/>
            <person name="Doll E."/>
            <person name="Wenning M."/>
            <person name="Brinks E."/>
            <person name="Kabisch J."/>
            <person name="Breitenwieser F."/>
            <person name="Lappann M."/>
            <person name="Boehnlein C."/>
            <person name="Franz C."/>
        </authorList>
    </citation>
    <scope>NUCLEOTIDE SEQUENCE [LARGE SCALE GENOMIC DNA]</scope>
    <source>
        <strain evidence="3 4">DSM 10599</strain>
    </source>
</reference>
<organism evidence="3 4">
    <name type="scientific">Heyndrickxia sporothermodurans</name>
    <dbReference type="NCBI Taxonomy" id="46224"/>
    <lineage>
        <taxon>Bacteria</taxon>
        <taxon>Bacillati</taxon>
        <taxon>Bacillota</taxon>
        <taxon>Bacilli</taxon>
        <taxon>Bacillales</taxon>
        <taxon>Bacillaceae</taxon>
        <taxon>Heyndrickxia</taxon>
    </lineage>
</organism>
<dbReference type="KEGG" id="hspo:JGZ69_10275"/>
<accession>A0AB37HJT4</accession>
<dbReference type="AlphaFoldDB" id="A0AB37HJT4"/>
<dbReference type="Pfam" id="PF08327">
    <property type="entry name" value="AHSA1"/>
    <property type="match status" value="1"/>
</dbReference>
<evidence type="ECO:0000259" key="2">
    <source>
        <dbReference type="Pfam" id="PF08327"/>
    </source>
</evidence>
<dbReference type="InterPro" id="IPR013538">
    <property type="entry name" value="ASHA1/2-like_C"/>
</dbReference>
<feature type="domain" description="Activator of Hsp90 ATPase homologue 1/2-like C-terminal" evidence="2">
    <location>
        <begin position="48"/>
        <end position="174"/>
    </location>
</feature>
<gene>
    <name evidence="3" type="ORF">JGZ69_10275</name>
</gene>
<proteinExistence type="inferred from homology"/>
<protein>
    <submittedName>
        <fullName evidence="3">SRPBCC domain-containing protein</fullName>
    </submittedName>
</protein>